<evidence type="ECO:0000256" key="4">
    <source>
        <dbReference type="ARBA" id="ARBA00023163"/>
    </source>
</evidence>
<protein>
    <submittedName>
        <fullName evidence="6">LysR family transcriptional regulator</fullName>
    </submittedName>
</protein>
<proteinExistence type="inferred from homology"/>
<keyword evidence="2" id="KW-0805">Transcription regulation</keyword>
<evidence type="ECO:0000313" key="6">
    <source>
        <dbReference type="EMBL" id="RCK54275.1"/>
    </source>
</evidence>
<evidence type="ECO:0000313" key="7">
    <source>
        <dbReference type="Proteomes" id="UP000252517"/>
    </source>
</evidence>
<keyword evidence="3" id="KW-0238">DNA-binding</keyword>
<dbReference type="EMBL" id="JPWH01000001">
    <property type="protein sequence ID" value="RCK54275.1"/>
    <property type="molecule type" value="Genomic_DNA"/>
</dbReference>
<organism evidence="6 7">
    <name type="scientific">Thalassospira profundimaris</name>
    <dbReference type="NCBI Taxonomy" id="502049"/>
    <lineage>
        <taxon>Bacteria</taxon>
        <taxon>Pseudomonadati</taxon>
        <taxon>Pseudomonadota</taxon>
        <taxon>Alphaproteobacteria</taxon>
        <taxon>Rhodospirillales</taxon>
        <taxon>Thalassospiraceae</taxon>
        <taxon>Thalassospira</taxon>
    </lineage>
</organism>
<name>A0A367XKV7_9PROT</name>
<evidence type="ECO:0000256" key="2">
    <source>
        <dbReference type="ARBA" id="ARBA00023015"/>
    </source>
</evidence>
<dbReference type="PROSITE" id="PS50931">
    <property type="entry name" value="HTH_LYSR"/>
    <property type="match status" value="1"/>
</dbReference>
<dbReference type="InterPro" id="IPR000847">
    <property type="entry name" value="LysR_HTH_N"/>
</dbReference>
<dbReference type="Gene3D" id="3.40.190.10">
    <property type="entry name" value="Periplasmic binding protein-like II"/>
    <property type="match status" value="2"/>
</dbReference>
<evidence type="ECO:0000259" key="5">
    <source>
        <dbReference type="PROSITE" id="PS50931"/>
    </source>
</evidence>
<dbReference type="Proteomes" id="UP000252517">
    <property type="component" value="Unassembled WGS sequence"/>
</dbReference>
<dbReference type="PANTHER" id="PTHR30118">
    <property type="entry name" value="HTH-TYPE TRANSCRIPTIONAL REGULATOR LEUO-RELATED"/>
    <property type="match status" value="1"/>
</dbReference>
<dbReference type="GO" id="GO:0003677">
    <property type="term" value="F:DNA binding"/>
    <property type="evidence" value="ECO:0007669"/>
    <property type="project" value="UniProtKB-KW"/>
</dbReference>
<dbReference type="SUPFAM" id="SSF53850">
    <property type="entry name" value="Periplasmic binding protein-like II"/>
    <property type="match status" value="1"/>
</dbReference>
<sequence>MDTIDHFNLRSFDLNLLIAFDVMMQELNVTKSAEKLRIGQSAMSHNLATLRMLLDDELFYRVGQTMRPTARALALAGSIRAVLVQAQHALSAGSRFDPATEKRAFRIGLTDEMEMFLLPALISRIHAIAPGVGLLSRAVSAETVGIMMNDREIDIAIGSKDFPEGRCHSEVLFESEVVCCFNPDLFAKVQVIDRETYLGARHALLSQTSQVEGCIGMMLRTMGIGIDVALTTSDFMPVLSAARHAPLIATVPARLANEYAPLFGLSICPMPISLPLPPVRMGWPVWSDKDAGSAWLRDMLRDVVKGMAQTNRSIAAQ</sequence>
<reference evidence="6 7" key="1">
    <citation type="submission" date="2014-07" db="EMBL/GenBank/DDBJ databases">
        <title>Draft genome sequence of Thalassospira profundimaris S25-3-2.</title>
        <authorList>
            <person name="Lai Q."/>
            <person name="Shao Z."/>
        </authorList>
    </citation>
    <scope>NUCLEOTIDE SEQUENCE [LARGE SCALE GENOMIC DNA]</scope>
    <source>
        <strain evidence="6 7">S25-3-2</strain>
    </source>
</reference>
<dbReference type="InterPro" id="IPR050389">
    <property type="entry name" value="LysR-type_TF"/>
</dbReference>
<dbReference type="InterPro" id="IPR036390">
    <property type="entry name" value="WH_DNA-bd_sf"/>
</dbReference>
<dbReference type="PANTHER" id="PTHR30118:SF15">
    <property type="entry name" value="TRANSCRIPTIONAL REGULATORY PROTEIN"/>
    <property type="match status" value="1"/>
</dbReference>
<evidence type="ECO:0000256" key="1">
    <source>
        <dbReference type="ARBA" id="ARBA00009437"/>
    </source>
</evidence>
<dbReference type="Gene3D" id="1.10.10.10">
    <property type="entry name" value="Winged helix-like DNA-binding domain superfamily/Winged helix DNA-binding domain"/>
    <property type="match status" value="1"/>
</dbReference>
<comment type="similarity">
    <text evidence="1">Belongs to the LysR transcriptional regulatory family.</text>
</comment>
<keyword evidence="4" id="KW-0804">Transcription</keyword>
<accession>A0A367XKV7</accession>
<feature type="domain" description="HTH lysR-type" evidence="5">
    <location>
        <begin position="12"/>
        <end position="69"/>
    </location>
</feature>
<dbReference type="InterPro" id="IPR036388">
    <property type="entry name" value="WH-like_DNA-bd_sf"/>
</dbReference>
<dbReference type="Pfam" id="PF00126">
    <property type="entry name" value="HTH_1"/>
    <property type="match status" value="1"/>
</dbReference>
<comment type="caution">
    <text evidence="6">The sequence shown here is derived from an EMBL/GenBank/DDBJ whole genome shotgun (WGS) entry which is preliminary data.</text>
</comment>
<gene>
    <name evidence="6" type="ORF">TH25_02960</name>
</gene>
<dbReference type="GO" id="GO:0003700">
    <property type="term" value="F:DNA-binding transcription factor activity"/>
    <property type="evidence" value="ECO:0007669"/>
    <property type="project" value="InterPro"/>
</dbReference>
<evidence type="ECO:0000256" key="3">
    <source>
        <dbReference type="ARBA" id="ARBA00023125"/>
    </source>
</evidence>
<dbReference type="AlphaFoldDB" id="A0A367XKV7"/>
<dbReference type="RefSeq" id="WP_181847360.1">
    <property type="nucleotide sequence ID" value="NZ_JPWH01000001.1"/>
</dbReference>
<dbReference type="SUPFAM" id="SSF46785">
    <property type="entry name" value="Winged helix' DNA-binding domain"/>
    <property type="match status" value="1"/>
</dbReference>
<dbReference type="InterPro" id="IPR005119">
    <property type="entry name" value="LysR_subst-bd"/>
</dbReference>
<dbReference type="Pfam" id="PF03466">
    <property type="entry name" value="LysR_substrate"/>
    <property type="match status" value="1"/>
</dbReference>